<evidence type="ECO:0000313" key="5">
    <source>
        <dbReference type="Proteomes" id="UP001158045"/>
    </source>
</evidence>
<dbReference type="Gene3D" id="1.10.10.10">
    <property type="entry name" value="Winged helix-like DNA-binding domain superfamily/Winged helix DNA-binding domain"/>
    <property type="match status" value="1"/>
</dbReference>
<dbReference type="SMART" id="SM00862">
    <property type="entry name" value="Trans_reg_C"/>
    <property type="match status" value="1"/>
</dbReference>
<dbReference type="InterPro" id="IPR001867">
    <property type="entry name" value="OmpR/PhoB-type_DNA-bd"/>
</dbReference>
<feature type="domain" description="OmpR/PhoB-type" evidence="3">
    <location>
        <begin position="2"/>
        <end position="100"/>
    </location>
</feature>
<keyword evidence="1 2" id="KW-0238">DNA-binding</keyword>
<dbReference type="CDD" id="cd00383">
    <property type="entry name" value="trans_reg_C"/>
    <property type="match status" value="1"/>
</dbReference>
<evidence type="ECO:0000259" key="3">
    <source>
        <dbReference type="PROSITE" id="PS51755"/>
    </source>
</evidence>
<dbReference type="PROSITE" id="PS51755">
    <property type="entry name" value="OMPR_PHOB"/>
    <property type="match status" value="1"/>
</dbReference>
<accession>A0ABT6NAN6</accession>
<name>A0ABT6NAN6_9FIRM</name>
<reference evidence="4 5" key="1">
    <citation type="submission" date="2023-04" db="EMBL/GenBank/DDBJ databases">
        <title>Fusibacter bizertensis strain WBS, isolated from littoral bottom sediments of the Arctic seas - biochemical and genomic analysis.</title>
        <authorList>
            <person name="Brioukhanov A.L."/>
        </authorList>
    </citation>
    <scope>NUCLEOTIDE SEQUENCE [LARGE SCALE GENOMIC DNA]</scope>
    <source>
        <strain evidence="4 5">WBS</strain>
    </source>
</reference>
<protein>
    <submittedName>
        <fullName evidence="4">Winged helix-turn-helix domain-containing protein</fullName>
    </submittedName>
</protein>
<dbReference type="InterPro" id="IPR036388">
    <property type="entry name" value="WH-like_DNA-bd_sf"/>
</dbReference>
<organism evidence="4 5">
    <name type="scientific">Fusibacter bizertensis</name>
    <dbReference type="NCBI Taxonomy" id="1488331"/>
    <lineage>
        <taxon>Bacteria</taxon>
        <taxon>Bacillati</taxon>
        <taxon>Bacillota</taxon>
        <taxon>Clostridia</taxon>
        <taxon>Eubacteriales</taxon>
        <taxon>Eubacteriales Family XII. Incertae Sedis</taxon>
        <taxon>Fusibacter</taxon>
    </lineage>
</organism>
<sequence>MKSEAYAYNLTINYAAQCAEINGKNIRLTRLEYKTLVYLLERSNIAISRDELLKVIWQLPCQIETRATDDTIKRLRKKLNDHKVNLRIETVRGFGFIIRT</sequence>
<dbReference type="InterPro" id="IPR016032">
    <property type="entry name" value="Sig_transdc_resp-reg_C-effctor"/>
</dbReference>
<dbReference type="Pfam" id="PF00486">
    <property type="entry name" value="Trans_reg_C"/>
    <property type="match status" value="1"/>
</dbReference>
<keyword evidence="5" id="KW-1185">Reference proteome</keyword>
<comment type="caution">
    <text evidence="4">The sequence shown here is derived from an EMBL/GenBank/DDBJ whole genome shotgun (WGS) entry which is preliminary data.</text>
</comment>
<gene>
    <name evidence="4" type="ORF">QE109_04925</name>
</gene>
<dbReference type="RefSeq" id="WP_281093292.1">
    <property type="nucleotide sequence ID" value="NZ_JARYZI010000002.1"/>
</dbReference>
<proteinExistence type="predicted"/>
<dbReference type="SUPFAM" id="SSF46894">
    <property type="entry name" value="C-terminal effector domain of the bipartite response regulators"/>
    <property type="match status" value="1"/>
</dbReference>
<evidence type="ECO:0000313" key="4">
    <source>
        <dbReference type="EMBL" id="MDH8677478.1"/>
    </source>
</evidence>
<dbReference type="EMBL" id="JARYZI010000002">
    <property type="protein sequence ID" value="MDH8677478.1"/>
    <property type="molecule type" value="Genomic_DNA"/>
</dbReference>
<evidence type="ECO:0000256" key="2">
    <source>
        <dbReference type="PROSITE-ProRule" id="PRU01091"/>
    </source>
</evidence>
<feature type="DNA-binding region" description="OmpR/PhoB-type" evidence="2">
    <location>
        <begin position="2"/>
        <end position="100"/>
    </location>
</feature>
<evidence type="ECO:0000256" key="1">
    <source>
        <dbReference type="ARBA" id="ARBA00023125"/>
    </source>
</evidence>
<dbReference type="Proteomes" id="UP001158045">
    <property type="component" value="Unassembled WGS sequence"/>
</dbReference>